<dbReference type="InterPro" id="IPR028989">
    <property type="entry name" value="RimP_N"/>
</dbReference>
<dbReference type="EMBL" id="QQAX01000015">
    <property type="protein sequence ID" value="RDI42457.1"/>
    <property type="molecule type" value="Genomic_DNA"/>
</dbReference>
<evidence type="ECO:0000256" key="2">
    <source>
        <dbReference type="ARBA" id="ARBA00022517"/>
    </source>
</evidence>
<protein>
    <recommendedName>
        <fullName evidence="3">Ribosome maturation factor RimP</fullName>
    </recommendedName>
</protein>
<keyword evidence="2 3" id="KW-0690">Ribosome biogenesis</keyword>
<dbReference type="Gene3D" id="3.30.300.70">
    <property type="entry name" value="RimP-like superfamily, N-terminal"/>
    <property type="match status" value="1"/>
</dbReference>
<dbReference type="Gene3D" id="2.30.30.180">
    <property type="entry name" value="Ribosome maturation factor RimP, C-terminal domain"/>
    <property type="match status" value="1"/>
</dbReference>
<feature type="domain" description="Ribosome maturation factor RimP C-terminal" evidence="5">
    <location>
        <begin position="86"/>
        <end position="151"/>
    </location>
</feature>
<evidence type="ECO:0000313" key="6">
    <source>
        <dbReference type="EMBL" id="RDI42457.1"/>
    </source>
</evidence>
<dbReference type="NCBIfam" id="NF000927">
    <property type="entry name" value="PRK00092.1-1"/>
    <property type="match status" value="1"/>
</dbReference>
<evidence type="ECO:0000259" key="5">
    <source>
        <dbReference type="Pfam" id="PF17384"/>
    </source>
</evidence>
<dbReference type="Pfam" id="PF02576">
    <property type="entry name" value="RimP_N"/>
    <property type="match status" value="1"/>
</dbReference>
<dbReference type="SUPFAM" id="SSF75420">
    <property type="entry name" value="YhbC-like, N-terminal domain"/>
    <property type="match status" value="1"/>
</dbReference>
<dbReference type="Pfam" id="PF17384">
    <property type="entry name" value="DUF150_C"/>
    <property type="match status" value="1"/>
</dbReference>
<comment type="similarity">
    <text evidence="3">Belongs to the RimP family.</text>
</comment>
<evidence type="ECO:0000313" key="7">
    <source>
        <dbReference type="Proteomes" id="UP000254720"/>
    </source>
</evidence>
<dbReference type="InterPro" id="IPR028998">
    <property type="entry name" value="RimP_C"/>
</dbReference>
<dbReference type="CDD" id="cd01734">
    <property type="entry name" value="YlxS_C"/>
    <property type="match status" value="1"/>
</dbReference>
<keyword evidence="7" id="KW-1185">Reference proteome</keyword>
<dbReference type="SUPFAM" id="SSF74942">
    <property type="entry name" value="YhbC-like, C-terminal domain"/>
    <property type="match status" value="1"/>
</dbReference>
<comment type="function">
    <text evidence="3">Required for maturation of 30S ribosomal subunits.</text>
</comment>
<dbReference type="InterPro" id="IPR036847">
    <property type="entry name" value="RimP_C_sf"/>
</dbReference>
<dbReference type="AlphaFoldDB" id="A0A370GFJ7"/>
<keyword evidence="1 3" id="KW-0963">Cytoplasm</keyword>
<proteinExistence type="inferred from homology"/>
<feature type="domain" description="Ribosome maturation factor RimP N-terminal" evidence="4">
    <location>
        <begin position="13"/>
        <end position="82"/>
    </location>
</feature>
<evidence type="ECO:0000259" key="4">
    <source>
        <dbReference type="Pfam" id="PF02576"/>
    </source>
</evidence>
<dbReference type="HAMAP" id="MF_01077">
    <property type="entry name" value="RimP"/>
    <property type="match status" value="1"/>
</dbReference>
<dbReference type="Proteomes" id="UP000254720">
    <property type="component" value="Unassembled WGS sequence"/>
</dbReference>
<organism evidence="6 7">
    <name type="scientific">Aquicella lusitana</name>
    <dbReference type="NCBI Taxonomy" id="254246"/>
    <lineage>
        <taxon>Bacteria</taxon>
        <taxon>Pseudomonadati</taxon>
        <taxon>Pseudomonadota</taxon>
        <taxon>Gammaproteobacteria</taxon>
        <taxon>Legionellales</taxon>
        <taxon>Coxiellaceae</taxon>
        <taxon>Aquicella</taxon>
    </lineage>
</organism>
<comment type="caution">
    <text evidence="6">The sequence shown here is derived from an EMBL/GenBank/DDBJ whole genome shotgun (WGS) entry which is preliminary data.</text>
</comment>
<dbReference type="RefSeq" id="WP_170131830.1">
    <property type="nucleotide sequence ID" value="NZ_LR699114.1"/>
</dbReference>
<evidence type="ECO:0000256" key="3">
    <source>
        <dbReference type="HAMAP-Rule" id="MF_01077"/>
    </source>
</evidence>
<dbReference type="InterPro" id="IPR003728">
    <property type="entry name" value="Ribosome_maturation_RimP"/>
</dbReference>
<sequence length="167" mass="19077">MKKIDPELHERLAKLISSMGYELIGCELLSQGRQMVFRIYIDSPKGVTIDDCSSVSYQVSAMMDVEDPLQGRYSLEVSSPGINRPLFELGHYQKQVGSRVKIRLYSPINQRKQYKGVLKRVEDENIYLLVEDSEQEVVLPFSTIEKGNVIGDIRFQKSDAKSQKTED</sequence>
<dbReference type="PANTHER" id="PTHR33867:SF1">
    <property type="entry name" value="RIBOSOME MATURATION FACTOR RIMP"/>
    <property type="match status" value="1"/>
</dbReference>
<name>A0A370GFJ7_9COXI</name>
<evidence type="ECO:0000256" key="1">
    <source>
        <dbReference type="ARBA" id="ARBA00022490"/>
    </source>
</evidence>
<dbReference type="PANTHER" id="PTHR33867">
    <property type="entry name" value="RIBOSOME MATURATION FACTOR RIMP"/>
    <property type="match status" value="1"/>
</dbReference>
<dbReference type="FunFam" id="3.30.300.70:FF:000001">
    <property type="entry name" value="Ribosome maturation factor RimP"/>
    <property type="match status" value="1"/>
</dbReference>
<dbReference type="GO" id="GO:0005829">
    <property type="term" value="C:cytosol"/>
    <property type="evidence" value="ECO:0007669"/>
    <property type="project" value="TreeGrafter"/>
</dbReference>
<comment type="subcellular location">
    <subcellularLocation>
        <location evidence="3">Cytoplasm</location>
    </subcellularLocation>
</comment>
<reference evidence="6 7" key="1">
    <citation type="submission" date="2018-07" db="EMBL/GenBank/DDBJ databases">
        <title>Genomic Encyclopedia of Type Strains, Phase IV (KMG-IV): sequencing the most valuable type-strain genomes for metagenomic binning, comparative biology and taxonomic classification.</title>
        <authorList>
            <person name="Goeker M."/>
        </authorList>
    </citation>
    <scope>NUCLEOTIDE SEQUENCE [LARGE SCALE GENOMIC DNA]</scope>
    <source>
        <strain evidence="6 7">DSM 16500</strain>
    </source>
</reference>
<gene>
    <name evidence="3" type="primary">rimP</name>
    <name evidence="6" type="ORF">C8D86_11562</name>
</gene>
<accession>A0A370GFJ7</accession>
<dbReference type="InterPro" id="IPR035956">
    <property type="entry name" value="RimP_N_sf"/>
</dbReference>
<dbReference type="GO" id="GO:0000028">
    <property type="term" value="P:ribosomal small subunit assembly"/>
    <property type="evidence" value="ECO:0007669"/>
    <property type="project" value="TreeGrafter"/>
</dbReference>
<dbReference type="GO" id="GO:0006412">
    <property type="term" value="P:translation"/>
    <property type="evidence" value="ECO:0007669"/>
    <property type="project" value="TreeGrafter"/>
</dbReference>